<dbReference type="OrthoDB" id="4419580at2"/>
<dbReference type="EMBL" id="ACLJ02000002">
    <property type="protein sequence ID" value="EFK54584.1"/>
    <property type="molecule type" value="Genomic_DNA"/>
</dbReference>
<comment type="similarity">
    <text evidence="1">Belongs to the phD/YefM antitoxin family.</text>
</comment>
<proteinExistence type="inferred from homology"/>
<evidence type="ECO:0000256" key="1">
    <source>
        <dbReference type="ARBA" id="ARBA00009981"/>
    </source>
</evidence>
<dbReference type="STRING" id="585529.HMPREF0291_10964"/>
<accession>D7WBV5</accession>
<reference evidence="2" key="1">
    <citation type="submission" date="2010-06" db="EMBL/GenBank/DDBJ databases">
        <authorList>
            <person name="Muzny D."/>
            <person name="Qin X."/>
            <person name="Buhay C."/>
            <person name="Dugan-Rocha S."/>
            <person name="Ding Y."/>
            <person name="Chen G."/>
            <person name="Hawes A."/>
            <person name="Holder M."/>
            <person name="Jhangiani S."/>
            <person name="Johnson A."/>
            <person name="Khan Z."/>
            <person name="Li Z."/>
            <person name="Liu W."/>
            <person name="Liu X."/>
            <person name="Perez L."/>
            <person name="Shen H."/>
            <person name="Wang Q."/>
            <person name="Watt J."/>
            <person name="Xi L."/>
            <person name="Xin Y."/>
            <person name="Zhou J."/>
            <person name="Deng J."/>
            <person name="Jiang H."/>
            <person name="Liu Y."/>
            <person name="Qu J."/>
            <person name="Song X.-Z."/>
            <person name="Zhang L."/>
            <person name="Villasana D."/>
            <person name="Johnson A."/>
            <person name="Liu J."/>
            <person name="Liyanage D."/>
            <person name="Lorensuhewa L."/>
            <person name="Robinson T."/>
            <person name="Song A."/>
            <person name="Song B.-B."/>
            <person name="Dinh H."/>
            <person name="Thornton R."/>
            <person name="Coyle M."/>
            <person name="Francisco L."/>
            <person name="Jackson L."/>
            <person name="Javaid M."/>
            <person name="Korchina V."/>
            <person name="Kovar C."/>
            <person name="Mata R."/>
            <person name="Mathew T."/>
            <person name="Ngo R."/>
            <person name="Nguyen L."/>
            <person name="Nguyen N."/>
            <person name="Okwuonu G."/>
            <person name="Ongeri F."/>
            <person name="Pham C."/>
            <person name="Simmons D."/>
            <person name="Wilczek-Boney K."/>
            <person name="Hale W."/>
            <person name="Jakkamsetti A."/>
            <person name="Pham P."/>
            <person name="Ruth R."/>
            <person name="San Lucas F."/>
            <person name="Warren J."/>
            <person name="Zhang J."/>
            <person name="Zhao Z."/>
            <person name="Zhou C."/>
            <person name="Zhu D."/>
            <person name="Lee S."/>
            <person name="Bess C."/>
            <person name="Blankenburg K."/>
            <person name="Forbes L."/>
            <person name="Fu Q."/>
            <person name="Gubbala S."/>
            <person name="Hirani K."/>
            <person name="Jayaseelan J.C."/>
            <person name="Lara F."/>
            <person name="Munidasa M."/>
            <person name="Palculict T."/>
            <person name="Patil S."/>
            <person name="Pu L.-L."/>
            <person name="Saada N."/>
            <person name="Tang L."/>
            <person name="Weissenberger G."/>
            <person name="Zhu Y."/>
            <person name="Hemphill L."/>
            <person name="Shang Y."/>
            <person name="Youmans B."/>
            <person name="Ayvaz T."/>
            <person name="Ross M."/>
            <person name="Santibanez J."/>
            <person name="Aqrawi P."/>
            <person name="Gross S."/>
            <person name="Joshi V."/>
            <person name="Fowler G."/>
            <person name="Nazareth L."/>
            <person name="Reid J."/>
            <person name="Worley K."/>
            <person name="Petrosino J."/>
            <person name="Highlander S."/>
            <person name="Gibbs R."/>
        </authorList>
    </citation>
    <scope>NUCLEOTIDE SEQUENCE [LARGE SCALE GENOMIC DNA]</scope>
    <source>
        <strain evidence="2">ATCC 33030</strain>
    </source>
</reference>
<evidence type="ECO:0000313" key="3">
    <source>
        <dbReference type="Proteomes" id="UP000004208"/>
    </source>
</evidence>
<comment type="caution">
    <text evidence="2">The sequence shown here is derived from an EMBL/GenBank/DDBJ whole genome shotgun (WGS) entry which is preliminary data.</text>
</comment>
<dbReference type="SUPFAM" id="SSF143120">
    <property type="entry name" value="YefM-like"/>
    <property type="match status" value="1"/>
</dbReference>
<evidence type="ECO:0000313" key="2">
    <source>
        <dbReference type="EMBL" id="EFK54584.1"/>
    </source>
</evidence>
<dbReference type="RefSeq" id="WP_005288803.1">
    <property type="nucleotide sequence ID" value="NZ_CM000961.1"/>
</dbReference>
<dbReference type="InterPro" id="IPR036165">
    <property type="entry name" value="YefM-like_sf"/>
</dbReference>
<dbReference type="AlphaFoldDB" id="D7WBV5"/>
<dbReference type="eggNOG" id="ENOG5031MMG">
    <property type="taxonomic scope" value="Bacteria"/>
</dbReference>
<dbReference type="HOGENOM" id="CLU_2179420_0_0_11"/>
<sequence>MGEVERKLQELLAEHHRSHTVSMRELNQQTRRVIDRVQSEGVALTITDRSKPVAEIRPLSQRTGIDRLEDLGLIMQRGVPMEINWEPIEGTGYSLEQFLEDRKDNRIDAALSSEF</sequence>
<name>D7WBV5_9CORY</name>
<dbReference type="Proteomes" id="UP000004208">
    <property type="component" value="Unassembled WGS sequence"/>
</dbReference>
<dbReference type="NCBIfam" id="TIGR01552">
    <property type="entry name" value="phd_fam"/>
    <property type="match status" value="1"/>
</dbReference>
<protein>
    <submittedName>
        <fullName evidence="2">Prevent-host-death family protein</fullName>
    </submittedName>
</protein>
<gene>
    <name evidence="2" type="ORF">HMPREF0291_10964</name>
</gene>
<keyword evidence="3" id="KW-1185">Reference proteome</keyword>
<organism evidence="2 3">
    <name type="scientific">Corynebacterium genitalium ATCC 33030</name>
    <dbReference type="NCBI Taxonomy" id="585529"/>
    <lineage>
        <taxon>Bacteria</taxon>
        <taxon>Bacillati</taxon>
        <taxon>Actinomycetota</taxon>
        <taxon>Actinomycetes</taxon>
        <taxon>Mycobacteriales</taxon>
        <taxon>Corynebacteriaceae</taxon>
        <taxon>Corynebacterium</taxon>
    </lineage>
</organism>